<reference evidence="2 4" key="1">
    <citation type="journal article" date="2018" name="Nat. Biotechnol.">
        <title>A standardized bacterial taxonomy based on genome phylogeny substantially revises the tree of life.</title>
        <authorList>
            <person name="Parks D.H."/>
            <person name="Chuvochina M."/>
            <person name="Waite D.W."/>
            <person name="Rinke C."/>
            <person name="Skarshewski A."/>
            <person name="Chaumeil P.A."/>
            <person name="Hugenholtz P."/>
        </authorList>
    </citation>
    <scope>NUCLEOTIDE SEQUENCE [LARGE SCALE GENOMIC DNA]</scope>
    <source>
        <strain evidence="2">UBA9375</strain>
    </source>
</reference>
<dbReference type="AlphaFoldDB" id="A0A3D3R6N4"/>
<dbReference type="Proteomes" id="UP000322887">
    <property type="component" value="Chromosome"/>
</dbReference>
<evidence type="ECO:0000259" key="1">
    <source>
        <dbReference type="Pfam" id="PF07883"/>
    </source>
</evidence>
<reference evidence="3 5" key="2">
    <citation type="submission" date="2019-08" db="EMBL/GenBank/DDBJ databases">
        <title>Deep-cultivation of Planctomycetes and their phenomic and genomic characterization uncovers novel biology.</title>
        <authorList>
            <person name="Wiegand S."/>
            <person name="Jogler M."/>
            <person name="Boedeker C."/>
            <person name="Pinto D."/>
            <person name="Vollmers J."/>
            <person name="Rivas-Marin E."/>
            <person name="Kohn T."/>
            <person name="Peeters S.H."/>
            <person name="Heuer A."/>
            <person name="Rast P."/>
            <person name="Oberbeckmann S."/>
            <person name="Bunk B."/>
            <person name="Jeske O."/>
            <person name="Meyerdierks A."/>
            <person name="Storesund J.E."/>
            <person name="Kallscheuer N."/>
            <person name="Luecker S."/>
            <person name="Lage O.M."/>
            <person name="Pohl T."/>
            <person name="Merkel B.J."/>
            <person name="Hornburger P."/>
            <person name="Mueller R.-W."/>
            <person name="Bruemmer F."/>
            <person name="Labrenz M."/>
            <person name="Spormann A.M."/>
            <person name="Op den Camp H."/>
            <person name="Overmann J."/>
            <person name="Amann R."/>
            <person name="Jetten M.S.M."/>
            <person name="Mascher T."/>
            <person name="Medema M.H."/>
            <person name="Devos D.P."/>
            <person name="Kaster A.-K."/>
            <person name="Ovreas L."/>
            <person name="Rohde M."/>
            <person name="Galperin M.Y."/>
            <person name="Jogler C."/>
        </authorList>
    </citation>
    <scope>NUCLEOTIDE SEQUENCE [LARGE SCALE GENOMIC DNA]</scope>
    <source>
        <strain evidence="3 5">DSM 8797</strain>
    </source>
</reference>
<dbReference type="InterPro" id="IPR011051">
    <property type="entry name" value="RmlC_Cupin_sf"/>
</dbReference>
<evidence type="ECO:0000313" key="2">
    <source>
        <dbReference type="EMBL" id="HCO24236.1"/>
    </source>
</evidence>
<sequence>MPFIDIKSVKPLEVLPGCKMRTPFGENLMLSYLEMDEGAIVPLHHHPHEQGGMLLKGKLELTMGDEVRVVEAGAMFIIPPNTPHQAVAVDGPAVVLDVFSPVREDYAELFNKYIPVSGDDA</sequence>
<accession>A0A3D3R6N4</accession>
<evidence type="ECO:0000313" key="4">
    <source>
        <dbReference type="Proteomes" id="UP000263642"/>
    </source>
</evidence>
<dbReference type="PANTHER" id="PTHR40112">
    <property type="entry name" value="H2HPP ISOMERASE"/>
    <property type="match status" value="1"/>
</dbReference>
<dbReference type="Proteomes" id="UP000263642">
    <property type="component" value="Unassembled WGS sequence"/>
</dbReference>
<dbReference type="Gene3D" id="2.60.120.10">
    <property type="entry name" value="Jelly Rolls"/>
    <property type="match status" value="1"/>
</dbReference>
<name>A0A3D3R6N4_9PLAN</name>
<accession>A0A517X8V8</accession>
<protein>
    <submittedName>
        <fullName evidence="3">Cupin domain protein</fullName>
    </submittedName>
    <submittedName>
        <fullName evidence="2">Cupin domain-containing protein</fullName>
    </submittedName>
</protein>
<dbReference type="GeneID" id="98646364"/>
<dbReference type="EMBL" id="DQAY01000085">
    <property type="protein sequence ID" value="HCO24236.1"/>
    <property type="molecule type" value="Genomic_DNA"/>
</dbReference>
<evidence type="ECO:0000313" key="3">
    <source>
        <dbReference type="EMBL" id="QEG15899.1"/>
    </source>
</evidence>
<dbReference type="CDD" id="cd02238">
    <property type="entry name" value="cupin_KdgF"/>
    <property type="match status" value="1"/>
</dbReference>
<dbReference type="InterPro" id="IPR013096">
    <property type="entry name" value="Cupin_2"/>
</dbReference>
<dbReference type="InterPro" id="IPR052535">
    <property type="entry name" value="Bacilysin_H2HPP_isomerase"/>
</dbReference>
<dbReference type="SUPFAM" id="SSF51182">
    <property type="entry name" value="RmlC-like cupins"/>
    <property type="match status" value="1"/>
</dbReference>
<proteinExistence type="predicted"/>
<dbReference type="PANTHER" id="PTHR40112:SF1">
    <property type="entry name" value="H2HPP ISOMERASE"/>
    <property type="match status" value="1"/>
</dbReference>
<dbReference type="RefSeq" id="WP_002644833.1">
    <property type="nucleotide sequence ID" value="NZ_CAXAST010000002.1"/>
</dbReference>
<dbReference type="InterPro" id="IPR014710">
    <property type="entry name" value="RmlC-like_jellyroll"/>
</dbReference>
<evidence type="ECO:0000313" key="5">
    <source>
        <dbReference type="Proteomes" id="UP000322887"/>
    </source>
</evidence>
<organism evidence="2 4">
    <name type="scientific">Gimesia maris</name>
    <dbReference type="NCBI Taxonomy" id="122"/>
    <lineage>
        <taxon>Bacteria</taxon>
        <taxon>Pseudomonadati</taxon>
        <taxon>Planctomycetota</taxon>
        <taxon>Planctomycetia</taxon>
        <taxon>Planctomycetales</taxon>
        <taxon>Planctomycetaceae</taxon>
        <taxon>Gimesia</taxon>
    </lineage>
</organism>
<feature type="domain" description="Cupin type-2" evidence="1">
    <location>
        <begin position="33"/>
        <end position="99"/>
    </location>
</feature>
<dbReference type="EMBL" id="CP042910">
    <property type="protein sequence ID" value="QEG15899.1"/>
    <property type="molecule type" value="Genomic_DNA"/>
</dbReference>
<gene>
    <name evidence="2" type="ORF">DIT97_14775</name>
    <name evidence="3" type="ORF">GmarT_17470</name>
</gene>
<keyword evidence="5" id="KW-1185">Reference proteome</keyword>
<dbReference type="Pfam" id="PF07883">
    <property type="entry name" value="Cupin_2"/>
    <property type="match status" value="1"/>
</dbReference>